<evidence type="ECO:0000256" key="5">
    <source>
        <dbReference type="ARBA" id="ARBA00022692"/>
    </source>
</evidence>
<evidence type="ECO:0000256" key="10">
    <source>
        <dbReference type="ARBA" id="ARBA00023237"/>
    </source>
</evidence>
<proteinExistence type="predicted"/>
<dbReference type="GO" id="GO:0006811">
    <property type="term" value="P:monoatomic ion transport"/>
    <property type="evidence" value="ECO:0007669"/>
    <property type="project" value="UniProtKB-KW"/>
</dbReference>
<dbReference type="EMBL" id="AAKILY010000238">
    <property type="protein sequence ID" value="ECS0940980.1"/>
    <property type="molecule type" value="Genomic_DNA"/>
</dbReference>
<dbReference type="Pfam" id="PF06178">
    <property type="entry name" value="KdgM"/>
    <property type="match status" value="1"/>
</dbReference>
<keyword evidence="4" id="KW-0762">Sugar transport</keyword>
<dbReference type="Gene3D" id="2.40.160.40">
    <property type="entry name" value="monomeric porin ompg"/>
    <property type="match status" value="1"/>
</dbReference>
<keyword evidence="10" id="KW-0998">Cell outer membrane</keyword>
<dbReference type="GO" id="GO:0046930">
    <property type="term" value="C:pore complex"/>
    <property type="evidence" value="ECO:0007669"/>
    <property type="project" value="UniProtKB-KW"/>
</dbReference>
<evidence type="ECO:0000256" key="3">
    <source>
        <dbReference type="ARBA" id="ARBA00022452"/>
    </source>
</evidence>
<keyword evidence="5" id="KW-0812">Transmembrane</keyword>
<accession>A0A5V4TLY6</accession>
<keyword evidence="8" id="KW-0626">Porin</keyword>
<evidence type="ECO:0000256" key="7">
    <source>
        <dbReference type="ARBA" id="ARBA00023065"/>
    </source>
</evidence>
<dbReference type="AlphaFoldDB" id="A0A5V4TLY6"/>
<sequence>DFNSSNGTKHHWEITNTFRYRINEHWLPYFELRWLDRNVGPYHREQNQIRIGAKYFF</sequence>
<comment type="subcellular location">
    <subcellularLocation>
        <location evidence="1">Cell outer membrane</location>
    </subcellularLocation>
</comment>
<evidence type="ECO:0000313" key="12">
    <source>
        <dbReference type="EMBL" id="ECK4504310.1"/>
    </source>
</evidence>
<comment type="caution">
    <text evidence="11">The sequence shown here is derived from an EMBL/GenBank/DDBJ whole genome shotgun (WGS) entry which is preliminary data.</text>
</comment>
<evidence type="ECO:0000256" key="6">
    <source>
        <dbReference type="ARBA" id="ARBA00022729"/>
    </source>
</evidence>
<dbReference type="GO" id="GO:0015772">
    <property type="term" value="P:oligosaccharide transport"/>
    <property type="evidence" value="ECO:0007669"/>
    <property type="project" value="TreeGrafter"/>
</dbReference>
<evidence type="ECO:0000313" key="13">
    <source>
        <dbReference type="EMBL" id="ECS0940980.1"/>
    </source>
</evidence>
<gene>
    <name evidence="11" type="primary">ompL</name>
    <name evidence="11" type="ORF">CVP28_14830</name>
    <name evidence="13" type="ORF">F2177_21720</name>
    <name evidence="12" type="ORF">FRI56_19125</name>
</gene>
<dbReference type="GO" id="GO:0009279">
    <property type="term" value="C:cell outer membrane"/>
    <property type="evidence" value="ECO:0007669"/>
    <property type="project" value="UniProtKB-SubCell"/>
</dbReference>
<feature type="non-terminal residue" evidence="11">
    <location>
        <position position="1"/>
    </location>
</feature>
<keyword evidence="9" id="KW-0472">Membrane</keyword>
<dbReference type="EMBL" id="AAHBTL010000074">
    <property type="protein sequence ID" value="EBU3494636.1"/>
    <property type="molecule type" value="Genomic_DNA"/>
</dbReference>
<evidence type="ECO:0000256" key="4">
    <source>
        <dbReference type="ARBA" id="ARBA00022597"/>
    </source>
</evidence>
<keyword evidence="2" id="KW-0813">Transport</keyword>
<evidence type="ECO:0000256" key="1">
    <source>
        <dbReference type="ARBA" id="ARBA00004442"/>
    </source>
</evidence>
<dbReference type="InterPro" id="IPR053713">
    <property type="entry name" value="Bact_OM_Channel_sf"/>
</dbReference>
<dbReference type="PANTHER" id="PTHR38105:SF2">
    <property type="entry name" value="N-ACETYLNEURAMINIC ACID OUTER MEMBRANE CHANNEL PROTEIN NANC-RELATED"/>
    <property type="match status" value="1"/>
</dbReference>
<dbReference type="EMBL" id="AAJBWD010000070">
    <property type="protein sequence ID" value="ECK4504310.1"/>
    <property type="molecule type" value="Genomic_DNA"/>
</dbReference>
<evidence type="ECO:0000256" key="2">
    <source>
        <dbReference type="ARBA" id="ARBA00022448"/>
    </source>
</evidence>
<name>A0A5V4TLY6_SALER</name>
<dbReference type="InterPro" id="IPR009331">
    <property type="entry name" value="Oligogalacturonate-sp_porin"/>
</dbReference>
<evidence type="ECO:0000313" key="11">
    <source>
        <dbReference type="EMBL" id="EBU3494636.1"/>
    </source>
</evidence>
<keyword evidence="7" id="KW-0406">Ion transport</keyword>
<dbReference type="PANTHER" id="PTHR38105">
    <property type="entry name" value="OUTER MEMBRANE PROTEIN-RELATED-RELATED"/>
    <property type="match status" value="1"/>
</dbReference>
<evidence type="ECO:0000256" key="8">
    <source>
        <dbReference type="ARBA" id="ARBA00023114"/>
    </source>
</evidence>
<reference evidence="11" key="1">
    <citation type="submission" date="2018-07" db="EMBL/GenBank/DDBJ databases">
        <authorList>
            <consortium name="GenomeTrakr network: Whole genome sequencing for foodborne pathogen traceback"/>
        </authorList>
    </citation>
    <scope>NUCLEOTIDE SEQUENCE</scope>
    <source>
        <strain evidence="11">CFSAN071823</strain>
    </source>
</reference>
<organism evidence="11">
    <name type="scientific">Salmonella enterica</name>
    <name type="common">Salmonella choleraesuis</name>
    <dbReference type="NCBI Taxonomy" id="28901"/>
    <lineage>
        <taxon>Bacteria</taxon>
        <taxon>Pseudomonadati</taxon>
        <taxon>Pseudomonadota</taxon>
        <taxon>Gammaproteobacteria</taxon>
        <taxon>Enterobacterales</taxon>
        <taxon>Enterobacteriaceae</taxon>
        <taxon>Salmonella</taxon>
    </lineage>
</organism>
<evidence type="ECO:0000256" key="9">
    <source>
        <dbReference type="ARBA" id="ARBA00023136"/>
    </source>
</evidence>
<dbReference type="GO" id="GO:0015288">
    <property type="term" value="F:porin activity"/>
    <property type="evidence" value="ECO:0007669"/>
    <property type="project" value="UniProtKB-KW"/>
</dbReference>
<keyword evidence="3" id="KW-1134">Transmembrane beta strand</keyword>
<reference evidence="12" key="2">
    <citation type="submission" date="2019-08" db="EMBL/GenBank/DDBJ databases">
        <authorList>
            <consortium name="PulseNet: The National Subtyping Network for Foodborne Disease Surveillance"/>
            <person name="Tarr C.L."/>
            <person name="Trees E."/>
            <person name="Katz L.S."/>
            <person name="Carleton-Romer H.A."/>
            <person name="Stroika S."/>
            <person name="Kucerova Z."/>
            <person name="Roache K.F."/>
            <person name="Sabol A.L."/>
            <person name="Besser J."/>
            <person name="Gerner-Smidt P."/>
        </authorList>
    </citation>
    <scope>NUCLEOTIDE SEQUENCE</scope>
    <source>
        <strain evidence="12">PNUSAS085997</strain>
        <strain evidence="13">PNUSAS098352</strain>
    </source>
</reference>
<keyword evidence="6" id="KW-0732">Signal</keyword>
<protein>
    <submittedName>
        <fullName evidence="11">Porin OmpL</fullName>
    </submittedName>
</protein>